<organism evidence="2 3">
    <name type="scientific">Paracoccus onubensis</name>
    <dbReference type="NCBI Taxonomy" id="1675788"/>
    <lineage>
        <taxon>Bacteria</taxon>
        <taxon>Pseudomonadati</taxon>
        <taxon>Pseudomonadota</taxon>
        <taxon>Alphaproteobacteria</taxon>
        <taxon>Rhodobacterales</taxon>
        <taxon>Paracoccaceae</taxon>
        <taxon>Paracoccus</taxon>
    </lineage>
</organism>
<reference evidence="3" key="1">
    <citation type="submission" date="2018-09" db="EMBL/GenBank/DDBJ databases">
        <title>Acidovorax cavernicola nov. sp. isolated from Gruta de las Maravillas (Aracena, Spain).</title>
        <authorList>
            <person name="Jurado V."/>
            <person name="Gutierrez-Patricio S."/>
            <person name="Gonzalez-Pimentel J.L."/>
            <person name="Miller A.Z."/>
            <person name="Laiz L."/>
            <person name="Saiz-Jimenez C."/>
        </authorList>
    </citation>
    <scope>NUCLEOTIDE SEQUENCE [LARGE SCALE GENOMIC DNA]</scope>
    <source>
        <strain evidence="3">1011MAR3C25</strain>
    </source>
</reference>
<dbReference type="InterPro" id="IPR001387">
    <property type="entry name" value="Cro/C1-type_HTH"/>
</dbReference>
<dbReference type="Proteomes" id="UP000284202">
    <property type="component" value="Unassembled WGS sequence"/>
</dbReference>
<accession>A0A418SXU2</accession>
<sequence>MSVLEVFGQNLRDLTALRGSQAQVSEDLDINRIQFGRYLRSESFPKPNVLKRICDYFDVDARIVTERLTPGQLEMIGMGAGKLAAIVPNPSAMNEAITYCASNQAYFDDSTGLPDGIYQFWRRAFARPDCAVKMLIKIVSLNHARVIRGYDPALTYFDKKNYRGRAREFRGMLLRQRVGYASVSFHHEPSRVISVSYFEPVDTVTGSFAAGFSMIARAERPDCHRVSRSVISRIEGGWTDVMRVARLPSFIAWEDVPTRIRPYIFPAGETF</sequence>
<protein>
    <submittedName>
        <fullName evidence="2">XRE family transcriptional regulator</fullName>
    </submittedName>
</protein>
<dbReference type="EMBL" id="QZCG01000005">
    <property type="protein sequence ID" value="RJE85753.1"/>
    <property type="molecule type" value="Genomic_DNA"/>
</dbReference>
<comment type="caution">
    <text evidence="2">The sequence shown here is derived from an EMBL/GenBank/DDBJ whole genome shotgun (WGS) entry which is preliminary data.</text>
</comment>
<evidence type="ECO:0000313" key="2">
    <source>
        <dbReference type="EMBL" id="RJE85753.1"/>
    </source>
</evidence>
<evidence type="ECO:0000313" key="3">
    <source>
        <dbReference type="Proteomes" id="UP000284202"/>
    </source>
</evidence>
<evidence type="ECO:0000259" key="1">
    <source>
        <dbReference type="PROSITE" id="PS50943"/>
    </source>
</evidence>
<feature type="domain" description="HTH cro/C1-type" evidence="1">
    <location>
        <begin position="20"/>
        <end position="64"/>
    </location>
</feature>
<proteinExistence type="predicted"/>
<dbReference type="RefSeq" id="WP_119747779.1">
    <property type="nucleotide sequence ID" value="NZ_QZCG01000005.1"/>
</dbReference>
<dbReference type="PROSITE" id="PS50943">
    <property type="entry name" value="HTH_CROC1"/>
    <property type="match status" value="1"/>
</dbReference>
<gene>
    <name evidence="2" type="ORF">D3P04_08295</name>
</gene>
<dbReference type="InterPro" id="IPR010982">
    <property type="entry name" value="Lambda_DNA-bd_dom_sf"/>
</dbReference>
<dbReference type="OrthoDB" id="8902678at2"/>
<name>A0A418SXU2_9RHOB</name>
<dbReference type="GO" id="GO:0003677">
    <property type="term" value="F:DNA binding"/>
    <property type="evidence" value="ECO:0007669"/>
    <property type="project" value="InterPro"/>
</dbReference>
<dbReference type="Gene3D" id="1.10.260.40">
    <property type="entry name" value="lambda repressor-like DNA-binding domains"/>
    <property type="match status" value="1"/>
</dbReference>
<dbReference type="AlphaFoldDB" id="A0A418SXU2"/>
<dbReference type="SUPFAM" id="SSF47413">
    <property type="entry name" value="lambda repressor-like DNA-binding domains"/>
    <property type="match status" value="1"/>
</dbReference>
<keyword evidence="3" id="KW-1185">Reference proteome</keyword>